<feature type="compositionally biased region" description="Low complexity" evidence="1">
    <location>
        <begin position="559"/>
        <end position="568"/>
    </location>
</feature>
<protein>
    <recommendedName>
        <fullName evidence="3">Phage tail tape measure protein domain-containing protein</fullName>
    </recommendedName>
</protein>
<proteinExistence type="predicted"/>
<feature type="compositionally biased region" description="Polar residues" evidence="1">
    <location>
        <begin position="758"/>
        <end position="772"/>
    </location>
</feature>
<feature type="region of interest" description="Disordered" evidence="1">
    <location>
        <begin position="484"/>
        <end position="609"/>
    </location>
</feature>
<feature type="compositionally biased region" description="Basic residues" evidence="1">
    <location>
        <begin position="525"/>
        <end position="541"/>
    </location>
</feature>
<name>A0A0F6XZ89_BRELA</name>
<feature type="compositionally biased region" description="Pro residues" evidence="1">
    <location>
        <begin position="740"/>
        <end position="752"/>
    </location>
</feature>
<dbReference type="AlphaFoldDB" id="A0A0F6XZ89"/>
<organism evidence="2">
    <name type="scientific">Brevibacillus laterosporus</name>
    <name type="common">Bacillus laterosporus</name>
    <dbReference type="NCBI Taxonomy" id="1465"/>
    <lineage>
        <taxon>Bacteria</taxon>
        <taxon>Bacillati</taxon>
        <taxon>Bacillota</taxon>
        <taxon>Bacilli</taxon>
        <taxon>Bacillales</taxon>
        <taxon>Paenibacillaceae</taxon>
        <taxon>Brevibacillus</taxon>
    </lineage>
</organism>
<feature type="compositionally biased region" description="Low complexity" evidence="1">
    <location>
        <begin position="773"/>
        <end position="790"/>
    </location>
</feature>
<gene>
    <name evidence="2" type="ORF">EX87_06720</name>
</gene>
<dbReference type="RefSeq" id="WP_031412176.1">
    <property type="nucleotide sequence ID" value="NZ_CP011074.1"/>
</dbReference>
<reference evidence="2" key="1">
    <citation type="submission" date="2015-03" db="EMBL/GenBank/DDBJ databases">
        <title>MIGS Cultured Bacterial/Archaeal sample from Brevibacillus laterosporus.</title>
        <authorList>
            <person name="Zeng D."/>
            <person name="Zhu L."/>
            <person name="Dong G."/>
            <person name="Ye W."/>
            <person name="Ren D."/>
            <person name="Wu L."/>
            <person name="Xu J."/>
            <person name="Li G."/>
            <person name="Guo L."/>
        </authorList>
    </citation>
    <scope>NUCLEOTIDE SEQUENCE</scope>
    <source>
        <strain evidence="2">B9</strain>
    </source>
</reference>
<sequence>MGNDMVVELLSVQKEMFKVRQGMLEWKRDSASLQAALGQLGRGFLQEADRMERRIKEVRSQLQQLGTSVQAKLRVEIDDQATQKISQMRSQFSQPVVVSGGGDDGGSANPFVDPLGQGMSWYKNSIPESQAAAKERGLFIAKGKTDAEVQDLDRSVEKIIQINPNLSKTEAINIYNKSDDVNAKDKAAFAEFAAKLSMTTGFSADQSLKMMALLRDSTGVSDPERLANSLQYMSNNMKDFSDDFVPSMIKYTSQLGMVMDTPEKMAMMVGEIGNMGIPSNDMPLGALKDIALKMSSQGELSKVLQKGYEADGKSPEEAKRLADIEAIQVTQLLHSDNKSDNQQAMGRIFMNLASIKDDNVRQEMLNAVGSGSGKELLQHLVPLMEKTGKISAGEVENKVANNEANKSYKAAIDQNPWFEYMQAQSEAKAAMVDLTATVAKDLTPVIKKLAGTLTFCIKTFNELPELARYTIEAIGIYALAKMAGGKKKDDKKQKNKKQKNKKQPTTKQDKCCCTDGSDTGGEKREKRKGSKKKRGGKKGKSKLGPSKFGGKNTGEPGKSTKNNPSSPSNKKKTTKPKAKPKPAKPVTPKSKPPTTVPKKAGKPTTGFGKLKDIGGKAFEGIKSFGGAAWDGLKNLGGKGFGGVKSFGKGLLKKIPFVGEAMSLASLVTSDNKPMELLKLGGSAGMKAAGTMIGATVGSIVPGLGTAVGGAVGGFLGSVGGDFLMEKLPDWFGWGKEKPETPPAPVPPAPAPTPASGDASPSQIKPASSKPQDTLTTTPAPQVTPAATNAANKKDTAQNLSVTVSSMPITLHADGVFQDVVGMIRLLKDPTVTNEIKRIIETAFVNALETRGGKA</sequence>
<evidence type="ECO:0008006" key="3">
    <source>
        <dbReference type="Google" id="ProtNLM"/>
    </source>
</evidence>
<feature type="region of interest" description="Disordered" evidence="1">
    <location>
        <begin position="733"/>
        <end position="793"/>
    </location>
</feature>
<feature type="compositionally biased region" description="Basic residues" evidence="1">
    <location>
        <begin position="569"/>
        <end position="582"/>
    </location>
</feature>
<accession>A0A0F6XZ89</accession>
<dbReference type="EMBL" id="CP011074">
    <property type="protein sequence ID" value="AKF93356.1"/>
    <property type="molecule type" value="Genomic_DNA"/>
</dbReference>
<evidence type="ECO:0000256" key="1">
    <source>
        <dbReference type="SAM" id="MobiDB-lite"/>
    </source>
</evidence>
<evidence type="ECO:0000313" key="2">
    <source>
        <dbReference type="EMBL" id="AKF93356.1"/>
    </source>
</evidence>
<feature type="compositionally biased region" description="Basic residues" evidence="1">
    <location>
        <begin position="493"/>
        <end position="504"/>
    </location>
</feature>